<proteinExistence type="inferred from homology"/>
<dbReference type="Gene3D" id="1.10.287.3610">
    <property type="match status" value="1"/>
</dbReference>
<feature type="binding site" evidence="22">
    <location>
        <begin position="110"/>
        <end position="111"/>
    </location>
    <ligand>
        <name>ATP</name>
        <dbReference type="ChEBI" id="CHEBI:30616"/>
    </ligand>
</feature>
<dbReference type="GO" id="GO:0005886">
    <property type="term" value="C:plasma membrane"/>
    <property type="evidence" value="ECO:0007669"/>
    <property type="project" value="UniProtKB-SubCell"/>
</dbReference>
<keyword evidence="18" id="KW-0594">Phospholipid biosynthesis</keyword>
<evidence type="ECO:0000256" key="7">
    <source>
        <dbReference type="ARBA" id="ARBA00022519"/>
    </source>
</evidence>
<keyword evidence="6" id="KW-0444">Lipid biosynthesis</keyword>
<feature type="binding site" evidence="22">
    <location>
        <position position="32"/>
    </location>
    <ligand>
        <name>ATP</name>
        <dbReference type="ChEBI" id="CHEBI:30616"/>
    </ligand>
</feature>
<evidence type="ECO:0000256" key="19">
    <source>
        <dbReference type="ARBA" id="ARBA00023264"/>
    </source>
</evidence>
<dbReference type="Proteomes" id="UP000295106">
    <property type="component" value="Unassembled WGS sequence"/>
</dbReference>
<comment type="caution">
    <text evidence="25">The sequence shown here is derived from an EMBL/GenBank/DDBJ whole genome shotgun (WGS) entry which is preliminary data.</text>
</comment>
<dbReference type="GO" id="GO:0005524">
    <property type="term" value="F:ATP binding"/>
    <property type="evidence" value="ECO:0007669"/>
    <property type="project" value="UniProtKB-KW"/>
</dbReference>
<keyword evidence="14 23" id="KW-0460">Magnesium</keyword>
<feature type="binding site" evidence="22">
    <location>
        <position position="25"/>
    </location>
    <ligand>
        <name>ATP</name>
        <dbReference type="ChEBI" id="CHEBI:30616"/>
    </ligand>
</feature>
<keyword evidence="7 24" id="KW-0997">Cell inner membrane</keyword>
<feature type="transmembrane region" description="Helical" evidence="24">
    <location>
        <begin position="71"/>
        <end position="91"/>
    </location>
</feature>
<comment type="similarity">
    <text evidence="2 24">Belongs to the bacterial diacylglycerol kinase family.</text>
</comment>
<dbReference type="PANTHER" id="PTHR34299:SF1">
    <property type="entry name" value="DIACYLGLYCEROL KINASE"/>
    <property type="match status" value="1"/>
</dbReference>
<keyword evidence="13 22" id="KW-0067">ATP-binding</keyword>
<feature type="binding site" evidence="21">
    <location>
        <begin position="128"/>
        <end position="133"/>
    </location>
    <ligand>
        <name>substrate</name>
    </ligand>
</feature>
<dbReference type="InterPro" id="IPR033718">
    <property type="entry name" value="DAGK_prok"/>
</dbReference>
<evidence type="ECO:0000256" key="21">
    <source>
        <dbReference type="PIRSR" id="PIRSR600829-2"/>
    </source>
</evidence>
<evidence type="ECO:0000256" key="9">
    <source>
        <dbReference type="ARBA" id="ARBA00022692"/>
    </source>
</evidence>
<evidence type="ECO:0000313" key="25">
    <source>
        <dbReference type="EMBL" id="TCP04598.1"/>
    </source>
</evidence>
<keyword evidence="8 24" id="KW-0808">Transferase</keyword>
<feature type="binding site" evidence="23">
    <location>
        <position position="92"/>
    </location>
    <ligand>
        <name>a divalent metal cation</name>
        <dbReference type="ChEBI" id="CHEBI:60240"/>
    </ligand>
</feature>
<keyword evidence="17 24" id="KW-0472">Membrane</keyword>
<evidence type="ECO:0000256" key="8">
    <source>
        <dbReference type="ARBA" id="ARBA00022679"/>
    </source>
</evidence>
<comment type="subcellular location">
    <subcellularLocation>
        <location evidence="1 24">Cell inner membrane</location>
        <topology evidence="1 24">Multi-pass membrane protein</topology>
    </subcellularLocation>
</comment>
<feature type="binding site" evidence="23">
    <location>
        <position position="44"/>
    </location>
    <ligand>
        <name>a divalent metal cation</name>
        <dbReference type="ChEBI" id="CHEBI:60240"/>
    </ligand>
</feature>
<evidence type="ECO:0000256" key="22">
    <source>
        <dbReference type="PIRSR" id="PIRSR600829-3"/>
    </source>
</evidence>
<dbReference type="AlphaFoldDB" id="A0A4V2SHD4"/>
<comment type="cofactor">
    <cofactor evidence="23">
        <name>Mg(2+)</name>
        <dbReference type="ChEBI" id="CHEBI:18420"/>
    </cofactor>
    <text evidence="23">Mn(2+), Zn(2+), Cd(2+) and Co(2+) support activity to lesser extents.</text>
</comment>
<keyword evidence="12 24" id="KW-0418">Kinase</keyword>
<evidence type="ECO:0000256" key="23">
    <source>
        <dbReference type="PIRSR" id="PIRSR600829-4"/>
    </source>
</evidence>
<keyword evidence="9 24" id="KW-0812">Transmembrane</keyword>
<evidence type="ECO:0000256" key="11">
    <source>
        <dbReference type="ARBA" id="ARBA00022741"/>
    </source>
</evidence>
<evidence type="ECO:0000256" key="13">
    <source>
        <dbReference type="ARBA" id="ARBA00022840"/>
    </source>
</evidence>
<evidence type="ECO:0000256" key="16">
    <source>
        <dbReference type="ARBA" id="ARBA00023098"/>
    </source>
</evidence>
<dbReference type="InterPro" id="IPR000829">
    <property type="entry name" value="DAGK"/>
</dbReference>
<keyword evidence="15 24" id="KW-1133">Transmembrane helix</keyword>
<gene>
    <name evidence="25" type="ORF">EV684_102358</name>
</gene>
<dbReference type="PROSITE" id="PS01069">
    <property type="entry name" value="DAGK_PROKAR"/>
    <property type="match status" value="1"/>
</dbReference>
<feature type="binding site" evidence="21">
    <location>
        <position position="25"/>
    </location>
    <ligand>
        <name>substrate</name>
    </ligand>
</feature>
<feature type="binding site" evidence="22">
    <location>
        <begin position="101"/>
        <end position="103"/>
    </location>
    <ligand>
        <name>ATP</name>
        <dbReference type="ChEBI" id="CHEBI:30616"/>
    </ligand>
</feature>
<evidence type="ECO:0000256" key="20">
    <source>
        <dbReference type="PIRSR" id="PIRSR600829-1"/>
    </source>
</evidence>
<evidence type="ECO:0000256" key="15">
    <source>
        <dbReference type="ARBA" id="ARBA00022989"/>
    </source>
</evidence>
<dbReference type="CDD" id="cd14264">
    <property type="entry name" value="DAGK_IM"/>
    <property type="match status" value="1"/>
</dbReference>
<evidence type="ECO:0000256" key="17">
    <source>
        <dbReference type="ARBA" id="ARBA00023136"/>
    </source>
</evidence>
<dbReference type="GO" id="GO:0046872">
    <property type="term" value="F:metal ion binding"/>
    <property type="evidence" value="ECO:0007669"/>
    <property type="project" value="UniProtKB-KW"/>
</dbReference>
<feature type="binding site" evidence="22">
    <location>
        <position position="44"/>
    </location>
    <ligand>
        <name>ATP</name>
        <dbReference type="ChEBI" id="CHEBI:30616"/>
    </ligand>
</feature>
<dbReference type="GO" id="GO:0004143">
    <property type="term" value="F:ATP-dependent diacylglycerol kinase activity"/>
    <property type="evidence" value="ECO:0007669"/>
    <property type="project" value="UniProtKB-EC"/>
</dbReference>
<keyword evidence="19 24" id="KW-1208">Phospholipid metabolism</keyword>
<feature type="binding site" evidence="21">
    <location>
        <position position="85"/>
    </location>
    <ligand>
        <name>substrate</name>
    </ligand>
</feature>
<dbReference type="GeneID" id="99684857"/>
<keyword evidence="11 22" id="KW-0547">Nucleotide-binding</keyword>
<evidence type="ECO:0000256" key="6">
    <source>
        <dbReference type="ARBA" id="ARBA00022516"/>
    </source>
</evidence>
<evidence type="ECO:0000256" key="1">
    <source>
        <dbReference type="ARBA" id="ARBA00004429"/>
    </source>
</evidence>
<accession>A0A4V2SHD4</accession>
<evidence type="ECO:0000256" key="3">
    <source>
        <dbReference type="ARBA" id="ARBA00012133"/>
    </source>
</evidence>
<feature type="binding site" evidence="21">
    <location>
        <begin position="46"/>
        <end position="50"/>
    </location>
    <ligand>
        <name>substrate</name>
    </ligand>
</feature>
<dbReference type="EC" id="2.7.1.107" evidence="3 24"/>
<dbReference type="OrthoDB" id="9796011at2"/>
<dbReference type="InterPro" id="IPR036945">
    <property type="entry name" value="DAGK_sf"/>
</dbReference>
<evidence type="ECO:0000256" key="4">
    <source>
        <dbReference type="ARBA" id="ARBA00017575"/>
    </source>
</evidence>
<dbReference type="RefSeq" id="WP_132645090.1">
    <property type="nucleotide sequence ID" value="NZ_CP181386.1"/>
</dbReference>
<keyword evidence="16 24" id="KW-0443">Lipid metabolism</keyword>
<keyword evidence="10 23" id="KW-0479">Metal-binding</keyword>
<keyword evidence="5" id="KW-1003">Cell membrane</keyword>
<sequence>MNPSSPPPPLSHQANPHKGRTGLDRILRAAGYSAAGLTAAYRGESAFRQEVFAAALMLPAAFWLGRGWVEIALLAGSVVLVMIVELLNSAIEAVVDRVGLELHDLSKRAKDLGSAAVMLSLLLAGGIWLGALWQRFA</sequence>
<comment type="catalytic activity">
    <reaction evidence="24">
        <text>a 1,2-diacyl-sn-glycerol + ATP = a 1,2-diacyl-sn-glycero-3-phosphate + ADP + H(+)</text>
        <dbReference type="Rhea" id="RHEA:10272"/>
        <dbReference type="ChEBI" id="CHEBI:15378"/>
        <dbReference type="ChEBI" id="CHEBI:17815"/>
        <dbReference type="ChEBI" id="CHEBI:30616"/>
        <dbReference type="ChEBI" id="CHEBI:58608"/>
        <dbReference type="ChEBI" id="CHEBI:456216"/>
        <dbReference type="EC" id="2.7.1.107"/>
    </reaction>
</comment>
<feature type="transmembrane region" description="Helical" evidence="24">
    <location>
        <begin position="112"/>
        <end position="133"/>
    </location>
</feature>
<organism evidence="25 26">
    <name type="scientific">Rubrivivax gelatinosus</name>
    <name type="common">Rhodocyclus gelatinosus</name>
    <name type="synonym">Rhodopseudomonas gelatinosa</name>
    <dbReference type="NCBI Taxonomy" id="28068"/>
    <lineage>
        <taxon>Bacteria</taxon>
        <taxon>Pseudomonadati</taxon>
        <taxon>Pseudomonadota</taxon>
        <taxon>Betaproteobacteria</taxon>
        <taxon>Burkholderiales</taxon>
        <taxon>Sphaerotilaceae</taxon>
        <taxon>Rubrivivax</taxon>
    </lineage>
</organism>
<evidence type="ECO:0000256" key="14">
    <source>
        <dbReference type="ARBA" id="ARBA00022842"/>
    </source>
</evidence>
<name>A0A4V2SHD4_RUBGE</name>
<evidence type="ECO:0000313" key="26">
    <source>
        <dbReference type="Proteomes" id="UP000295106"/>
    </source>
</evidence>
<dbReference type="GO" id="GO:0006654">
    <property type="term" value="P:phosphatidic acid biosynthetic process"/>
    <property type="evidence" value="ECO:0007669"/>
    <property type="project" value="InterPro"/>
</dbReference>
<dbReference type="PANTHER" id="PTHR34299">
    <property type="entry name" value="DIACYLGLYCEROL KINASE"/>
    <property type="match status" value="1"/>
</dbReference>
<evidence type="ECO:0000256" key="10">
    <source>
        <dbReference type="ARBA" id="ARBA00022723"/>
    </source>
</evidence>
<evidence type="ECO:0000256" key="12">
    <source>
        <dbReference type="ARBA" id="ARBA00022777"/>
    </source>
</evidence>
<reference evidence="25 26" key="1">
    <citation type="submission" date="2019-03" db="EMBL/GenBank/DDBJ databases">
        <title>Genomic Encyclopedia of Type Strains, Phase IV (KMG-IV): sequencing the most valuable type-strain genomes for metagenomic binning, comparative biology and taxonomic classification.</title>
        <authorList>
            <person name="Goeker M."/>
        </authorList>
    </citation>
    <scope>NUCLEOTIDE SEQUENCE [LARGE SCALE GENOMIC DNA]</scope>
    <source>
        <strain evidence="25 26">DSM 1709</strain>
    </source>
</reference>
<evidence type="ECO:0000256" key="24">
    <source>
        <dbReference type="RuleBase" id="RU363065"/>
    </source>
</evidence>
<comment type="function">
    <text evidence="24">Catalyzes the ATP-dependent phosphorylation of sn-l,2-diacylglycerol (DAG) to phosphatidic acid. Involved in the recycling of diacylglycerol produced as a by-product during membrane-derived oligosaccharide (MDO) biosynthesis.</text>
</comment>
<protein>
    <recommendedName>
        <fullName evidence="4 24">Diacylglycerol kinase</fullName>
        <ecNumber evidence="3 24">2.7.1.107</ecNumber>
    </recommendedName>
</protein>
<dbReference type="EMBL" id="SLXD01000002">
    <property type="protein sequence ID" value="TCP04598.1"/>
    <property type="molecule type" value="Genomic_DNA"/>
</dbReference>
<evidence type="ECO:0000256" key="2">
    <source>
        <dbReference type="ARBA" id="ARBA00005967"/>
    </source>
</evidence>
<comment type="caution">
    <text evidence="24">Lacks conserved residue(s) required for the propagation of feature annotation.</text>
</comment>
<evidence type="ECO:0000256" key="5">
    <source>
        <dbReference type="ARBA" id="ARBA00022475"/>
    </source>
</evidence>
<evidence type="ECO:0000256" key="18">
    <source>
        <dbReference type="ARBA" id="ARBA00023209"/>
    </source>
</evidence>
<feature type="binding site" evidence="22">
    <location>
        <position position="92"/>
    </location>
    <ligand>
        <name>ATP</name>
        <dbReference type="ChEBI" id="CHEBI:30616"/>
    </ligand>
</feature>
<dbReference type="Pfam" id="PF01219">
    <property type="entry name" value="DAGK_prokar"/>
    <property type="match status" value="1"/>
</dbReference>
<feature type="active site" description="Proton acceptor" evidence="20">
    <location>
        <position position="85"/>
    </location>
</feature>
<feature type="binding site" evidence="21">
    <location>
        <position position="114"/>
    </location>
    <ligand>
        <name>substrate</name>
    </ligand>
</feature>